<organism evidence="1">
    <name type="scientific">Arundo donax</name>
    <name type="common">Giant reed</name>
    <name type="synonym">Donax arundinaceus</name>
    <dbReference type="NCBI Taxonomy" id="35708"/>
    <lineage>
        <taxon>Eukaryota</taxon>
        <taxon>Viridiplantae</taxon>
        <taxon>Streptophyta</taxon>
        <taxon>Embryophyta</taxon>
        <taxon>Tracheophyta</taxon>
        <taxon>Spermatophyta</taxon>
        <taxon>Magnoliopsida</taxon>
        <taxon>Liliopsida</taxon>
        <taxon>Poales</taxon>
        <taxon>Poaceae</taxon>
        <taxon>PACMAD clade</taxon>
        <taxon>Arundinoideae</taxon>
        <taxon>Arundineae</taxon>
        <taxon>Arundo</taxon>
    </lineage>
</organism>
<dbReference type="EMBL" id="GBRH01261172">
    <property type="protein sequence ID" value="JAD36723.1"/>
    <property type="molecule type" value="Transcribed_RNA"/>
</dbReference>
<sequence>MEILKRSHRDFRFGYMVDLIWSPELRDMGITTSAM</sequence>
<evidence type="ECO:0000313" key="1">
    <source>
        <dbReference type="EMBL" id="JAD36723.1"/>
    </source>
</evidence>
<reference evidence="1" key="2">
    <citation type="journal article" date="2015" name="Data Brief">
        <title>Shoot transcriptome of the giant reed, Arundo donax.</title>
        <authorList>
            <person name="Barrero R.A."/>
            <person name="Guerrero F.D."/>
            <person name="Moolhuijzen P."/>
            <person name="Goolsby J.A."/>
            <person name="Tidwell J."/>
            <person name="Bellgard S.E."/>
            <person name="Bellgard M.I."/>
        </authorList>
    </citation>
    <scope>NUCLEOTIDE SEQUENCE</scope>
    <source>
        <tissue evidence="1">Shoot tissue taken approximately 20 cm above the soil surface</tissue>
    </source>
</reference>
<protein>
    <submittedName>
        <fullName evidence="1">Uncharacterized protein</fullName>
    </submittedName>
</protein>
<dbReference type="AlphaFoldDB" id="A0A0A8ZGD6"/>
<accession>A0A0A8ZGD6</accession>
<proteinExistence type="predicted"/>
<reference evidence="1" key="1">
    <citation type="submission" date="2014-09" db="EMBL/GenBank/DDBJ databases">
        <authorList>
            <person name="Magalhaes I.L.F."/>
            <person name="Oliveira U."/>
            <person name="Santos F.R."/>
            <person name="Vidigal T.H.D.A."/>
            <person name="Brescovit A.D."/>
            <person name="Santos A.J."/>
        </authorList>
    </citation>
    <scope>NUCLEOTIDE SEQUENCE</scope>
    <source>
        <tissue evidence="1">Shoot tissue taken approximately 20 cm above the soil surface</tissue>
    </source>
</reference>
<name>A0A0A8ZGD6_ARUDO</name>